<comment type="subcellular location">
    <subcellularLocation>
        <location evidence="1">Nucleus</location>
    </subcellularLocation>
</comment>
<dbReference type="GO" id="GO:0005634">
    <property type="term" value="C:nucleus"/>
    <property type="evidence" value="ECO:0007669"/>
    <property type="project" value="UniProtKB-SubCell"/>
</dbReference>
<dbReference type="InterPro" id="IPR004875">
    <property type="entry name" value="DDE_SF_endonuclease_dom"/>
</dbReference>
<dbReference type="InterPro" id="IPR033740">
    <property type="entry name" value="Pept_M24B"/>
</dbReference>
<dbReference type="GO" id="GO:0046872">
    <property type="term" value="F:metal ion binding"/>
    <property type="evidence" value="ECO:0007669"/>
    <property type="project" value="UniProtKB-KW"/>
</dbReference>
<reference evidence="7 8" key="1">
    <citation type="journal article" date="2019" name="Sci. Rep.">
        <title>Orb-weaving spider Araneus ventricosus genome elucidates the spidroin gene catalogue.</title>
        <authorList>
            <person name="Kono N."/>
            <person name="Nakamura H."/>
            <person name="Ohtoshi R."/>
            <person name="Moran D.A.P."/>
            <person name="Shinohara A."/>
            <person name="Yoshida Y."/>
            <person name="Fujiwara M."/>
            <person name="Mori M."/>
            <person name="Tomita M."/>
            <person name="Arakawa K."/>
        </authorList>
    </citation>
    <scope>NUCLEOTIDE SEQUENCE [LARGE SCALE GENOMIC DNA]</scope>
</reference>
<dbReference type="SMART" id="SM00674">
    <property type="entry name" value="CENPB"/>
    <property type="match status" value="1"/>
</dbReference>
<organism evidence="7 8">
    <name type="scientific">Araneus ventricosus</name>
    <name type="common">Orbweaver spider</name>
    <name type="synonym">Epeira ventricosa</name>
    <dbReference type="NCBI Taxonomy" id="182803"/>
    <lineage>
        <taxon>Eukaryota</taxon>
        <taxon>Metazoa</taxon>
        <taxon>Ecdysozoa</taxon>
        <taxon>Arthropoda</taxon>
        <taxon>Chelicerata</taxon>
        <taxon>Arachnida</taxon>
        <taxon>Araneae</taxon>
        <taxon>Araneomorphae</taxon>
        <taxon>Entelegynae</taxon>
        <taxon>Araneoidea</taxon>
        <taxon>Araneidae</taxon>
        <taxon>Araneus</taxon>
    </lineage>
</organism>
<name>A0A4Y2GWS1_ARAVE</name>
<gene>
    <name evidence="7" type="primary">XPNPEP1_0</name>
    <name evidence="7" type="ORF">AVEN_199709_1</name>
</gene>
<dbReference type="InterPro" id="IPR032416">
    <property type="entry name" value="Peptidase_M24_C"/>
</dbReference>
<evidence type="ECO:0000256" key="1">
    <source>
        <dbReference type="ARBA" id="ARBA00004123"/>
    </source>
</evidence>
<evidence type="ECO:0000313" key="8">
    <source>
        <dbReference type="Proteomes" id="UP000499080"/>
    </source>
</evidence>
<keyword evidence="4" id="KW-0378">Hydrolase</keyword>
<dbReference type="EMBL" id="BGPR01001626">
    <property type="protein sequence ID" value="GBM58230.1"/>
    <property type="molecule type" value="Genomic_DNA"/>
</dbReference>
<dbReference type="PROSITE" id="PS51253">
    <property type="entry name" value="HTH_CENPB"/>
    <property type="match status" value="1"/>
</dbReference>
<feature type="domain" description="HTH CENPB-type" evidence="6">
    <location>
        <begin position="60"/>
        <end position="131"/>
    </location>
</feature>
<dbReference type="FunFam" id="3.40.350.10:FF:000003">
    <property type="entry name" value="Xaa-pro aminopeptidase P"/>
    <property type="match status" value="1"/>
</dbReference>
<dbReference type="Proteomes" id="UP000499080">
    <property type="component" value="Unassembled WGS sequence"/>
</dbReference>
<dbReference type="Pfam" id="PF16188">
    <property type="entry name" value="Peptidase_M24_C"/>
    <property type="match status" value="1"/>
</dbReference>
<sequence length="1027" mass="115788">MASKRKNLSFAEKNELIEKFQNSNLSKAAFAKANSIPQMAFNNILAGKLCSSNAQICDQERKRQRLSPYENVDKALLSWIEYARSQNAPISWNVLKEKSLEFANELGESSFVASNGWLQRFNSRHNLSFKKLCREAADFDNSFLKEWKDVVLRDILERYESANVFNVDECGLFYRILPDRLTLCFKGEKCVGGKKSKERLTVWLAANMDGSEKIIPLVIGKFLKPWCMKNCKSLPLFYDANSKAWMPADIWEKTLRRWDLNFSKQKRKVALIADNCTAHCTVDGLKSNELVFLPPNSTCVLQPLDQGIIQNFKATYRKLLLQDMISAVDRKEQLQVSPESEELLEDDDDLPLTELAEKLRNHGYAIPDENLYTKIDEDLATNSETSIQDIVSNVLNSNAKGSDDEDDSECEKKSVSTSDALKAIDDLGCFFTNSEAADEHLKAIRDLEKSEYIASCDQRRAFISGFTGSVGTAIVTEKHAALWTDGRYFLQAEQELDENWILMKVGSAGTPTYGQFLSDVLPVGSHVGVDPFLMSYDSWDTLCKELKNKGHSLVPVQENLIDVCWADKPNRPLNKVECLPVKYAGKSWHEKVWEVQKEMQKEGASVLIVTALDEIAWLFNLRGCDIQYNPVFYSYAAVTLNSVYFFIDPERLSSEAKASLENTSQGNMNLQFCSYDSLTDTLKNIINTKNEGKIWISKESSYAVVSLIPQERQLLKITPINLKKAIKNEQEIKSSQNAHIKDAVALCEFFCWVSKEISSGNLTEIDAANKLEEFKKSQSDYVGPSFETISSSGPNGSIIHYKPTEETNRKITLEEIYLCDCGSQYSDGGTTDVTRTWHFGTPSAFEKVCYTLVLKGHIALSSAVFPKATTGYRLDSFARRPLWEYGLDYSHGTGHGVGAYLNVHEGPMGISYKSLPNDPGLQPGMILSIEPGFYEDGKFGIRLENLALVKEAETSHNFQNTGFITFEPLTLVPFQAKLIDPSLLTDKEIKWINDYHVNCRETIGKILEEEGKTEALQWLLKETQPLG</sequence>
<keyword evidence="3" id="KW-0479">Metal-binding</keyword>
<dbReference type="Pfam" id="PF01321">
    <property type="entry name" value="Creatinase_N"/>
    <property type="match status" value="1"/>
</dbReference>
<keyword evidence="5" id="KW-0238">DNA-binding</keyword>
<evidence type="ECO:0000256" key="4">
    <source>
        <dbReference type="ARBA" id="ARBA00022801"/>
    </source>
</evidence>
<dbReference type="InterPro" id="IPR009057">
    <property type="entry name" value="Homeodomain-like_sf"/>
</dbReference>
<evidence type="ECO:0000256" key="2">
    <source>
        <dbReference type="ARBA" id="ARBA00008766"/>
    </source>
</evidence>
<dbReference type="InterPro" id="IPR000994">
    <property type="entry name" value="Pept_M24"/>
</dbReference>
<dbReference type="CDD" id="cd01085">
    <property type="entry name" value="APP"/>
    <property type="match status" value="1"/>
</dbReference>
<dbReference type="AlphaFoldDB" id="A0A4Y2GWS1"/>
<dbReference type="InterPro" id="IPR036005">
    <property type="entry name" value="Creatinase/aminopeptidase-like"/>
</dbReference>
<comment type="similarity">
    <text evidence="2">Belongs to the peptidase M24B family.</text>
</comment>
<accession>A0A4Y2GWS1</accession>
<dbReference type="SUPFAM" id="SSF46689">
    <property type="entry name" value="Homeodomain-like"/>
    <property type="match status" value="1"/>
</dbReference>
<keyword evidence="7" id="KW-0031">Aminopeptidase</keyword>
<evidence type="ECO:0000259" key="6">
    <source>
        <dbReference type="PROSITE" id="PS51253"/>
    </source>
</evidence>
<evidence type="ECO:0000256" key="5">
    <source>
        <dbReference type="ARBA" id="ARBA00023125"/>
    </source>
</evidence>
<dbReference type="SUPFAM" id="SSF53092">
    <property type="entry name" value="Creatinase/prolidase N-terminal domain"/>
    <property type="match status" value="1"/>
</dbReference>
<dbReference type="SUPFAM" id="SSF55920">
    <property type="entry name" value="Creatinase/aminopeptidase"/>
    <property type="match status" value="1"/>
</dbReference>
<dbReference type="GO" id="GO:0003677">
    <property type="term" value="F:DNA binding"/>
    <property type="evidence" value="ECO:0007669"/>
    <property type="project" value="UniProtKB-KW"/>
</dbReference>
<dbReference type="GO" id="GO:0070006">
    <property type="term" value="F:metalloaminopeptidase activity"/>
    <property type="evidence" value="ECO:0007669"/>
    <property type="project" value="InterPro"/>
</dbReference>
<evidence type="ECO:0000313" key="7">
    <source>
        <dbReference type="EMBL" id="GBM58230.1"/>
    </source>
</evidence>
<keyword evidence="8" id="KW-1185">Reference proteome</keyword>
<dbReference type="InterPro" id="IPR006600">
    <property type="entry name" value="HTH_CenpB_DNA-bd_dom"/>
</dbReference>
<dbReference type="OrthoDB" id="9995434at2759"/>
<dbReference type="InterPro" id="IPR050422">
    <property type="entry name" value="X-Pro_aminopeptidase_P"/>
</dbReference>
<dbReference type="InterPro" id="IPR000587">
    <property type="entry name" value="Creatinase_N"/>
</dbReference>
<keyword evidence="7" id="KW-0645">Protease</keyword>
<dbReference type="Gene3D" id="1.10.10.60">
    <property type="entry name" value="Homeodomain-like"/>
    <property type="match status" value="1"/>
</dbReference>
<dbReference type="InterPro" id="IPR029149">
    <property type="entry name" value="Creatin/AminoP/Spt16_N"/>
</dbReference>
<dbReference type="PANTHER" id="PTHR43763:SF20">
    <property type="entry name" value="XAA-PRO AMINOPEPTIDASE APEPP"/>
    <property type="match status" value="1"/>
</dbReference>
<comment type="caution">
    <text evidence="7">The sequence shown here is derived from an EMBL/GenBank/DDBJ whole genome shotgun (WGS) entry which is preliminary data.</text>
</comment>
<dbReference type="Pfam" id="PF00557">
    <property type="entry name" value="Peptidase_M24"/>
    <property type="match status" value="1"/>
</dbReference>
<dbReference type="Gene3D" id="3.40.350.10">
    <property type="entry name" value="Creatinase/prolidase N-terminal domain"/>
    <property type="match status" value="2"/>
</dbReference>
<evidence type="ECO:0000256" key="3">
    <source>
        <dbReference type="ARBA" id="ARBA00022723"/>
    </source>
</evidence>
<protein>
    <submittedName>
        <fullName evidence="7">Xaa-Pro aminopeptidase 1</fullName>
    </submittedName>
</protein>
<dbReference type="PANTHER" id="PTHR43763">
    <property type="entry name" value="XAA-PRO AMINOPEPTIDASE 1"/>
    <property type="match status" value="1"/>
</dbReference>
<dbReference type="Pfam" id="PF03184">
    <property type="entry name" value="DDE_1"/>
    <property type="match status" value="1"/>
</dbReference>
<dbReference type="FunFam" id="3.90.230.10:FF:000004">
    <property type="entry name" value="xaa-Pro aminopeptidase 1 isoform X1"/>
    <property type="match status" value="1"/>
</dbReference>
<dbReference type="Gene3D" id="3.90.230.10">
    <property type="entry name" value="Creatinase/methionine aminopeptidase superfamily"/>
    <property type="match status" value="1"/>
</dbReference>
<dbReference type="Pfam" id="PF03221">
    <property type="entry name" value="HTH_Tnp_Tc5"/>
    <property type="match status" value="1"/>
</dbReference>
<dbReference type="Pfam" id="PF16189">
    <property type="entry name" value="Creatinase_N_2"/>
    <property type="match status" value="1"/>
</dbReference>
<proteinExistence type="inferred from homology"/>